<sequence length="503" mass="54016">MSLAIAYTRALVGVDAPQVSVEVHLSGGLPSFAIVGMPEQAVKESRERVRSALINSGFEFPQRRITVNLAPADLPKEGGRYDLAIAVGILAASKQIPPNALSKVELLGELALSGELRPVNGVLPAALACRSCNRALILPESNQADALLASRLTIFPAGHLLQVCAHLKGESLISAAVAVPVASKKEFYPDLQDVRGQQQAKRALEIAASGQHNMLLVGPPGSGKSMLANRLPGILPDMTEAEALSVAAIYSVINRPEGVGLPRSRPFRAPHHTASSVALVGGGGNPKPGEISLAHQGVLFLDELPEFSRAVLEVLREPLESGEILISRAARQTLFPAKFQLVSAMNPCPCGFYADGTDRCRCSPDQVRRYQSKVSGPLLDRIDLQLSVQAVSQKELMDAPVGTESSAQVRERVMRCRKVQLQRQGKPNQLLDGQLLDQHCAVSEADKEVLAAALDKLQLSARAYHRVLRVARTIADLEGAKNVQRKHLFEALSYRVSARSSMG</sequence>
<dbReference type="PANTHER" id="PTHR32039:SF7">
    <property type="entry name" value="COMPETENCE PROTEIN COMM"/>
    <property type="match status" value="1"/>
</dbReference>
<dbReference type="Gene3D" id="3.40.50.300">
    <property type="entry name" value="P-loop containing nucleotide triphosphate hydrolases"/>
    <property type="match status" value="1"/>
</dbReference>
<dbReference type="InterPro" id="IPR045006">
    <property type="entry name" value="CHLI-like"/>
</dbReference>
<comment type="similarity">
    <text evidence="1">Belongs to the Mg-chelatase subunits D/I family. ComM subfamily.</text>
</comment>
<dbReference type="InterPro" id="IPR027417">
    <property type="entry name" value="P-loop_NTPase"/>
</dbReference>
<dbReference type="SUPFAM" id="SSF52540">
    <property type="entry name" value="P-loop containing nucleoside triphosphate hydrolases"/>
    <property type="match status" value="1"/>
</dbReference>
<dbReference type="InterPro" id="IPR003593">
    <property type="entry name" value="AAA+_ATPase"/>
</dbReference>
<organism evidence="5 6">
    <name type="scientific">Neptuniibacter caesariensis</name>
    <dbReference type="NCBI Taxonomy" id="207954"/>
    <lineage>
        <taxon>Bacteria</taxon>
        <taxon>Pseudomonadati</taxon>
        <taxon>Pseudomonadota</taxon>
        <taxon>Gammaproteobacteria</taxon>
        <taxon>Oceanospirillales</taxon>
        <taxon>Oceanospirillaceae</taxon>
        <taxon>Neptuniibacter</taxon>
    </lineage>
</organism>
<evidence type="ECO:0000256" key="1">
    <source>
        <dbReference type="ARBA" id="ARBA00006354"/>
    </source>
</evidence>
<evidence type="ECO:0000313" key="5">
    <source>
        <dbReference type="EMBL" id="PIE20395.1"/>
    </source>
</evidence>
<dbReference type="PANTHER" id="PTHR32039">
    <property type="entry name" value="MAGNESIUM-CHELATASE SUBUNIT CHLI"/>
    <property type="match status" value="1"/>
</dbReference>
<keyword evidence="5" id="KW-0645">Protease</keyword>
<dbReference type="InterPro" id="IPR020568">
    <property type="entry name" value="Ribosomal_Su5_D2-typ_SF"/>
</dbReference>
<keyword evidence="3" id="KW-0067">ATP-binding</keyword>
<dbReference type="GO" id="GO:0006508">
    <property type="term" value="P:proteolysis"/>
    <property type="evidence" value="ECO:0007669"/>
    <property type="project" value="UniProtKB-KW"/>
</dbReference>
<dbReference type="Pfam" id="PF01078">
    <property type="entry name" value="Mg_chelatase"/>
    <property type="match status" value="1"/>
</dbReference>
<dbReference type="AlphaFoldDB" id="A0A2G6JAE1"/>
<dbReference type="NCBIfam" id="TIGR00368">
    <property type="entry name" value="YifB family Mg chelatase-like AAA ATPase"/>
    <property type="match status" value="1"/>
</dbReference>
<dbReference type="GO" id="GO:0003677">
    <property type="term" value="F:DNA binding"/>
    <property type="evidence" value="ECO:0007669"/>
    <property type="project" value="InterPro"/>
</dbReference>
<comment type="caution">
    <text evidence="5">The sequence shown here is derived from an EMBL/GenBank/DDBJ whole genome shotgun (WGS) entry which is preliminary data.</text>
</comment>
<feature type="domain" description="AAA+ ATPase" evidence="4">
    <location>
        <begin position="210"/>
        <end position="392"/>
    </location>
</feature>
<dbReference type="SMART" id="SM00382">
    <property type="entry name" value="AAA"/>
    <property type="match status" value="1"/>
</dbReference>
<keyword evidence="5" id="KW-0378">Hydrolase</keyword>
<dbReference type="EMBL" id="PDSG01000008">
    <property type="protein sequence ID" value="PIE20395.1"/>
    <property type="molecule type" value="Genomic_DNA"/>
</dbReference>
<dbReference type="PRINTS" id="PR01657">
    <property type="entry name" value="MCMFAMILY"/>
</dbReference>
<name>A0A2G6JAE1_NEPCE</name>
<keyword evidence="2" id="KW-0547">Nucleotide-binding</keyword>
<dbReference type="SUPFAM" id="SSF54211">
    <property type="entry name" value="Ribosomal protein S5 domain 2-like"/>
    <property type="match status" value="1"/>
</dbReference>
<dbReference type="Pfam" id="PF13335">
    <property type="entry name" value="Mg_chelatase_C"/>
    <property type="match status" value="1"/>
</dbReference>
<evidence type="ECO:0000313" key="6">
    <source>
        <dbReference type="Proteomes" id="UP000242733"/>
    </source>
</evidence>
<dbReference type="GO" id="GO:0008233">
    <property type="term" value="F:peptidase activity"/>
    <property type="evidence" value="ECO:0007669"/>
    <property type="project" value="UniProtKB-KW"/>
</dbReference>
<reference evidence="5 6" key="1">
    <citation type="submission" date="2017-10" db="EMBL/GenBank/DDBJ databases">
        <title>Novel microbial diversity and functional potential in the marine mammal oral microbiome.</title>
        <authorList>
            <person name="Dudek N.K."/>
            <person name="Sun C.L."/>
            <person name="Burstein D."/>
            <person name="Kantor R.S."/>
            <person name="Aliaga Goltsman D.S."/>
            <person name="Bik E.M."/>
            <person name="Thomas B.C."/>
            <person name="Banfield J.F."/>
            <person name="Relman D.A."/>
        </authorList>
    </citation>
    <scope>NUCLEOTIDE SEQUENCE [LARGE SCALE GENOMIC DNA]</scope>
    <source>
        <strain evidence="5">DOLJORAL78_49_30</strain>
    </source>
</reference>
<gene>
    <name evidence="5" type="ORF">CSA61_02350</name>
</gene>
<dbReference type="GO" id="GO:0005524">
    <property type="term" value="F:ATP binding"/>
    <property type="evidence" value="ECO:0007669"/>
    <property type="project" value="UniProtKB-KW"/>
</dbReference>
<evidence type="ECO:0000259" key="4">
    <source>
        <dbReference type="SMART" id="SM00382"/>
    </source>
</evidence>
<dbReference type="Gene3D" id="3.30.230.10">
    <property type="match status" value="1"/>
</dbReference>
<dbReference type="InterPro" id="IPR004482">
    <property type="entry name" value="Mg_chelat-rel"/>
</dbReference>
<proteinExistence type="inferred from homology"/>
<evidence type="ECO:0000256" key="3">
    <source>
        <dbReference type="ARBA" id="ARBA00022840"/>
    </source>
</evidence>
<accession>A0A2G6JAE1</accession>
<dbReference type="InterPro" id="IPR014721">
    <property type="entry name" value="Ribsml_uS5_D2-typ_fold_subgr"/>
</dbReference>
<protein>
    <submittedName>
        <fullName evidence="5">ATP-dependent protease</fullName>
    </submittedName>
</protein>
<evidence type="ECO:0000256" key="2">
    <source>
        <dbReference type="ARBA" id="ARBA00022741"/>
    </source>
</evidence>
<dbReference type="InterPro" id="IPR001208">
    <property type="entry name" value="MCM_dom"/>
</dbReference>
<dbReference type="NCBIfam" id="NF007365">
    <property type="entry name" value="PRK09862.1"/>
    <property type="match status" value="1"/>
</dbReference>
<dbReference type="InterPro" id="IPR000523">
    <property type="entry name" value="Mg_chelatse_chII-like_cat_dom"/>
</dbReference>
<dbReference type="Pfam" id="PF13541">
    <property type="entry name" value="ChlI"/>
    <property type="match status" value="1"/>
</dbReference>
<dbReference type="InterPro" id="IPR025158">
    <property type="entry name" value="Mg_chelat-rel_C"/>
</dbReference>
<dbReference type="Proteomes" id="UP000242733">
    <property type="component" value="Unassembled WGS sequence"/>
</dbReference>